<dbReference type="Proteomes" id="UP000561555">
    <property type="component" value="Unassembled WGS sequence"/>
</dbReference>
<evidence type="ECO:0000313" key="6">
    <source>
        <dbReference type="Proteomes" id="UP000473113"/>
    </source>
</evidence>
<dbReference type="EMBL" id="QNXF01000002">
    <property type="protein sequence ID" value="TXL46909.1"/>
    <property type="molecule type" value="Genomic_DNA"/>
</dbReference>
<proteinExistence type="predicted"/>
<protein>
    <submittedName>
        <fullName evidence="2">Uncharacterized protein</fullName>
    </submittedName>
</protein>
<evidence type="ECO:0000313" key="1">
    <source>
        <dbReference type="EMBL" id="NGK22461.1"/>
    </source>
</evidence>
<reference evidence="3 8" key="2">
    <citation type="journal article" date="2020" name="J. Antimicrob. Chemother.">
        <title>Detection of heterogeneous vancomycin intermediate resistance in MRSA isolates from Latin America.</title>
        <authorList>
            <person name="Castro B.E."/>
            <person name="Berrio M."/>
            <person name="Vargas M.L."/>
            <person name="Carvajal L.P."/>
            <person name="Millan L.V."/>
            <person name="Rios R."/>
            <person name="Hernandez A.K."/>
            <person name="Rincon S."/>
            <person name="Cubides P."/>
            <person name="Forero E."/>
            <person name="Dinh A."/>
            <person name="Seas C."/>
            <person name="Munita J.M."/>
            <person name="Arias C.A."/>
            <person name="Reyes J."/>
            <person name="Diaz L."/>
        </authorList>
    </citation>
    <scope>NUCLEOTIDE SEQUENCE [LARGE SCALE GENOMIC DNA]</scope>
    <source>
        <strain evidence="3 8">UP89</strain>
    </source>
</reference>
<evidence type="ECO:0000313" key="2">
    <source>
        <dbReference type="EMBL" id="NGW68793.1"/>
    </source>
</evidence>
<organism evidence="2 6">
    <name type="scientific">Staphylococcus aureus</name>
    <dbReference type="NCBI Taxonomy" id="1280"/>
    <lineage>
        <taxon>Bacteria</taxon>
        <taxon>Bacillati</taxon>
        <taxon>Bacillota</taxon>
        <taxon>Bacilli</taxon>
        <taxon>Bacillales</taxon>
        <taxon>Staphylococcaceae</taxon>
        <taxon>Staphylococcus</taxon>
    </lineage>
</organism>
<evidence type="ECO:0000313" key="4">
    <source>
        <dbReference type="EMBL" id="TXL46909.1"/>
    </source>
</evidence>
<reference evidence="2 6" key="3">
    <citation type="submission" date="2020-02" db="EMBL/GenBank/DDBJ databases">
        <title>Detection of Heterogeneous Vancomycin Intermediate Resistance in Methicillin Resistant Staphylococcus aureus Isolates from Latin-America.</title>
        <authorList>
            <person name="Castro-Cardozo B."/>
            <person name="Berrio M."/>
            <person name="Vargas M.L."/>
            <person name="Carvajal L.P."/>
            <person name="Millan L.V."/>
            <person name="Rios R."/>
            <person name="Hernandez A."/>
            <person name="Rincon S.L."/>
            <person name="Cubides P."/>
            <person name="Forero E."/>
            <person name="Dinh A."/>
            <person name="Seas C."/>
            <person name="Munita J.M."/>
            <person name="Arias C.A."/>
            <person name="Reyes J."/>
            <person name="Diaz L."/>
        </authorList>
    </citation>
    <scope>NUCLEOTIDE SEQUENCE [LARGE SCALE GENOMIC DNA]</scope>
    <source>
        <strain evidence="2 6">UG255</strain>
    </source>
</reference>
<dbReference type="Proteomes" id="UP000478431">
    <property type="component" value="Unassembled WGS sequence"/>
</dbReference>
<comment type="caution">
    <text evidence="2">The sequence shown here is derived from an EMBL/GenBank/DDBJ whole genome shotgun (WGS) entry which is preliminary data.</text>
</comment>
<evidence type="ECO:0000313" key="3">
    <source>
        <dbReference type="EMBL" id="NUY67478.1"/>
    </source>
</evidence>
<dbReference type="Proteomes" id="UP000451682">
    <property type="component" value="Unassembled WGS sequence"/>
</dbReference>
<gene>
    <name evidence="4" type="ORF">DQU50_03570</name>
    <name evidence="1" type="ORF">G0Z31_13300</name>
    <name evidence="2" type="ORF">G6Y24_15175</name>
    <name evidence="3" type="ORF">GQX52_02200</name>
</gene>
<dbReference type="EMBL" id="JAAJIY010000077">
    <property type="protein sequence ID" value="NGK22461.1"/>
    <property type="molecule type" value="Genomic_DNA"/>
</dbReference>
<reference evidence="1 7" key="4">
    <citation type="submission" date="2020-02" db="EMBL/GenBank/DDBJ databases">
        <title>Novel Insights Into The Classification of Staphylococcal Beta-Lactamases In Relation To The Cefazolin Inoculum Effect.</title>
        <authorList>
            <person name="Carvajal L.P."/>
            <person name="Rincon S."/>
            <person name="Echeverri A."/>
            <person name="Porras J."/>
            <person name="Rios R."/>
            <person name="Ordonez K."/>
            <person name="Seas C."/>
            <person name="Gomez-Villegas S."/>
            <person name="Diaz L."/>
            <person name="Arias C.A."/>
            <person name="Reyes J."/>
        </authorList>
    </citation>
    <scope>NUCLEOTIDE SEQUENCE [LARGE SCALE GENOMIC DNA]</scope>
    <source>
        <strain evidence="1 7">UP127</strain>
    </source>
</reference>
<dbReference type="EMBL" id="JAANDN010000021">
    <property type="protein sequence ID" value="NUY67478.1"/>
    <property type="molecule type" value="Genomic_DNA"/>
</dbReference>
<evidence type="ECO:0000313" key="7">
    <source>
        <dbReference type="Proteomes" id="UP000478431"/>
    </source>
</evidence>
<dbReference type="AlphaFoldDB" id="A0A2U0IL64"/>
<dbReference type="Proteomes" id="UP000473113">
    <property type="component" value="Unassembled WGS sequence"/>
</dbReference>
<accession>A0A4P7P5V4</accession>
<sequence>MQRLTHIQNECADNDLLKLKGDFYSMMNESCLFIFGKSSCVSELCKFFKK</sequence>
<evidence type="ECO:0000313" key="5">
    <source>
        <dbReference type="Proteomes" id="UP000451682"/>
    </source>
</evidence>
<accession>A0A2U0IL64</accession>
<reference evidence="4 5" key="1">
    <citation type="submission" date="2018-06" db="EMBL/GenBank/DDBJ databases">
        <title>Whole genome sequencing to identify and define MRSA outbreaks.</title>
        <authorList>
            <person name="Sullivan M.J."/>
            <person name="Altman D.R."/>
            <person name="Chacko K."/>
            <person name="Ciferri B."/>
            <person name="Webster E."/>
            <person name="Deikus G."/>
            <person name="Lewis M."/>
            <person name="Khan Z."/>
            <person name="Beckford C."/>
            <person name="Rendo A."/>
            <person name="Samaroo F."/>
            <person name="Sebra R."/>
            <person name="Karam-Howlin R."/>
            <person name="Southwick K."/>
            <person name="Adams E."/>
            <person name="Ying L."/>
            <person name="Kornblum J."/>
            <person name="Factor S."/>
            <person name="Danesh Yazdi M."/>
            <person name="Dingle T."/>
            <person name="Hamula C."/>
            <person name="Bashir A."/>
            <person name="Schadt E."/>
            <person name="Kasarskis A."/>
            <person name="Patel G."/>
            <person name="Wallach F."/>
            <person name="Gibbs K."/>
            <person name="Van Bakel H."/>
        </authorList>
    </citation>
    <scope>NUCLEOTIDE SEQUENCE [LARGE SCALE GENOMIC DNA]</scope>
    <source>
        <strain evidence="4">Pt013</strain>
        <strain evidence="5">pt013</strain>
    </source>
</reference>
<dbReference type="EMBL" id="JAALTR010000374">
    <property type="protein sequence ID" value="NGW68793.1"/>
    <property type="molecule type" value="Genomic_DNA"/>
</dbReference>
<name>A0A2U0IL64_STAAU</name>
<evidence type="ECO:0000313" key="8">
    <source>
        <dbReference type="Proteomes" id="UP000561555"/>
    </source>
</evidence>